<evidence type="ECO:0000256" key="6">
    <source>
        <dbReference type="ARBA" id="ARBA00022892"/>
    </source>
</evidence>
<evidence type="ECO:0000256" key="9">
    <source>
        <dbReference type="ARBA" id="ARBA00023136"/>
    </source>
</evidence>
<organism evidence="13">
    <name type="scientific">Florenciella parvula</name>
    <dbReference type="NCBI Taxonomy" id="236787"/>
    <lineage>
        <taxon>Eukaryota</taxon>
        <taxon>Sar</taxon>
        <taxon>Stramenopiles</taxon>
        <taxon>Ochrophyta</taxon>
        <taxon>Dictyochophyceae</taxon>
        <taxon>Florenciellales</taxon>
        <taxon>Florenciella</taxon>
    </lineage>
</organism>
<proteinExistence type="inferred from homology"/>
<evidence type="ECO:0000256" key="1">
    <source>
        <dbReference type="ARBA" id="ARBA00004255"/>
    </source>
</evidence>
<evidence type="ECO:0000256" key="12">
    <source>
        <dbReference type="PROSITE-ProRule" id="PRU00339"/>
    </source>
</evidence>
<comment type="similarity">
    <text evidence="3 11">Belongs to the COPE family.</text>
</comment>
<dbReference type="GO" id="GO:0006891">
    <property type="term" value="P:intra-Golgi vesicle-mediated transport"/>
    <property type="evidence" value="ECO:0007669"/>
    <property type="project" value="TreeGrafter"/>
</dbReference>
<dbReference type="InterPro" id="IPR006822">
    <property type="entry name" value="Coatomer_esu"/>
</dbReference>
<protein>
    <recommendedName>
        <fullName evidence="11">Coatomer subunit epsilon</fullName>
    </recommendedName>
</protein>
<dbReference type="GO" id="GO:0015031">
    <property type="term" value="P:protein transport"/>
    <property type="evidence" value="ECO:0007669"/>
    <property type="project" value="UniProtKB-UniRule"/>
</dbReference>
<reference evidence="13" key="1">
    <citation type="submission" date="2021-01" db="EMBL/GenBank/DDBJ databases">
        <authorList>
            <person name="Corre E."/>
            <person name="Pelletier E."/>
            <person name="Niang G."/>
            <person name="Scheremetjew M."/>
            <person name="Finn R."/>
            <person name="Kale V."/>
            <person name="Holt S."/>
            <person name="Cochrane G."/>
            <person name="Meng A."/>
            <person name="Brown T."/>
            <person name="Cohen L."/>
        </authorList>
    </citation>
    <scope>NUCLEOTIDE SEQUENCE</scope>
    <source>
        <strain evidence="13">RCC1693</strain>
    </source>
</reference>
<sequence length="297" mass="33061">MAEPDDLYTLRTLFWLGNYQRVPVEASSLNRLPEALRIEVKEFVYRSYIAMGQHSIVLDEIKDAPGTPVSLQAVKLLARYLSDPSSKELVLMTLGEWLADPGSAGNSSLQLIAAVIYMHENNTKDALKTIRHGTTMEQLALNIQIYLKMDRPDLATKQVRLMQQADEDATLTQLSLAWTYLATGGKKLQEAAFIYEELIDKFGPTTSLLNGVAVANMHMGKFDEAEKTLQNALQQGPNDPDTLVNLISCYQHLSKPSELIQRHINQLRSGAPNNPMVQQLNTVEGAFDRVAGTYALN</sequence>
<keyword evidence="7 11" id="KW-0653">Protein transport</keyword>
<name>A0A7S2F9R0_9STRA</name>
<dbReference type="GO" id="GO:0030126">
    <property type="term" value="C:COPI vesicle coat"/>
    <property type="evidence" value="ECO:0007669"/>
    <property type="project" value="TreeGrafter"/>
</dbReference>
<dbReference type="PROSITE" id="PS50005">
    <property type="entry name" value="TPR"/>
    <property type="match status" value="1"/>
</dbReference>
<keyword evidence="10 11" id="KW-0968">Cytoplasmic vesicle</keyword>
<dbReference type="GO" id="GO:0005198">
    <property type="term" value="F:structural molecule activity"/>
    <property type="evidence" value="ECO:0007669"/>
    <property type="project" value="UniProtKB-UniRule"/>
</dbReference>
<feature type="repeat" description="TPR" evidence="12">
    <location>
        <begin position="206"/>
        <end position="239"/>
    </location>
</feature>
<dbReference type="GO" id="GO:0000139">
    <property type="term" value="C:Golgi membrane"/>
    <property type="evidence" value="ECO:0007669"/>
    <property type="project" value="UniProtKB-SubCell"/>
</dbReference>
<dbReference type="PANTHER" id="PTHR10805:SF0">
    <property type="entry name" value="COATOMER SUBUNIT EPSILON"/>
    <property type="match status" value="1"/>
</dbReference>
<keyword evidence="6 11" id="KW-0931">ER-Golgi transport</keyword>
<dbReference type="GO" id="GO:0006890">
    <property type="term" value="P:retrograde vesicle-mediated transport, Golgi to endoplasmic reticulum"/>
    <property type="evidence" value="ECO:0007669"/>
    <property type="project" value="UniProtKB-UniRule"/>
</dbReference>
<evidence type="ECO:0000256" key="5">
    <source>
        <dbReference type="ARBA" id="ARBA00022490"/>
    </source>
</evidence>
<evidence type="ECO:0000313" key="13">
    <source>
        <dbReference type="EMBL" id="CAD9380330.1"/>
    </source>
</evidence>
<keyword evidence="5 11" id="KW-0963">Cytoplasm</keyword>
<dbReference type="Pfam" id="PF04733">
    <property type="entry name" value="Coatomer_E"/>
    <property type="match status" value="1"/>
</dbReference>
<comment type="function">
    <text evidence="11">The coatomer is a cytosolic protein complex that binds to dilysine motifs and reversibly associates with Golgi non-clathrin-coated vesicles, which further mediate biosynthetic protein transport from the ER, via the Golgi up to the trans Golgi network. The coatomer complex is required for budding from Golgi membranes, and is essential for the retrograde Golgi-to-ER transport of dilysine-tagged proteins.</text>
</comment>
<keyword evidence="8 11" id="KW-0333">Golgi apparatus</keyword>
<dbReference type="EMBL" id="HBGT01000634">
    <property type="protein sequence ID" value="CAD9380330.1"/>
    <property type="molecule type" value="Transcribed_RNA"/>
</dbReference>
<accession>A0A7S2F9R0</accession>
<keyword evidence="9 11" id="KW-0472">Membrane</keyword>
<dbReference type="GO" id="GO:0006888">
    <property type="term" value="P:endoplasmic reticulum to Golgi vesicle-mediated transport"/>
    <property type="evidence" value="ECO:0007669"/>
    <property type="project" value="TreeGrafter"/>
</dbReference>
<evidence type="ECO:0000256" key="4">
    <source>
        <dbReference type="ARBA" id="ARBA00022448"/>
    </source>
</evidence>
<dbReference type="InterPro" id="IPR011990">
    <property type="entry name" value="TPR-like_helical_dom_sf"/>
</dbReference>
<dbReference type="AlphaFoldDB" id="A0A7S2F9R0"/>
<dbReference type="Gene3D" id="1.25.40.10">
    <property type="entry name" value="Tetratricopeptide repeat domain"/>
    <property type="match status" value="1"/>
</dbReference>
<evidence type="ECO:0000256" key="11">
    <source>
        <dbReference type="PIRNR" id="PIRNR016478"/>
    </source>
</evidence>
<evidence type="ECO:0000256" key="2">
    <source>
        <dbReference type="ARBA" id="ARBA00004347"/>
    </source>
</evidence>
<keyword evidence="4 11" id="KW-0813">Transport</keyword>
<dbReference type="SUPFAM" id="SSF48452">
    <property type="entry name" value="TPR-like"/>
    <property type="match status" value="1"/>
</dbReference>
<evidence type="ECO:0000256" key="7">
    <source>
        <dbReference type="ARBA" id="ARBA00022927"/>
    </source>
</evidence>
<keyword evidence="12" id="KW-0802">TPR repeat</keyword>
<evidence type="ECO:0000256" key="8">
    <source>
        <dbReference type="ARBA" id="ARBA00023034"/>
    </source>
</evidence>
<dbReference type="PANTHER" id="PTHR10805">
    <property type="entry name" value="COATOMER SUBUNIT EPSILON"/>
    <property type="match status" value="1"/>
</dbReference>
<gene>
    <name evidence="13" type="ORF">FPAR1323_LOCUS356</name>
</gene>
<comment type="subcellular location">
    <subcellularLocation>
        <location evidence="2">Cytoplasmic vesicle</location>
        <location evidence="2">COPI-coated vesicle membrane</location>
        <topology evidence="2">Peripheral membrane protein</topology>
        <orientation evidence="2">Cytoplasmic side</orientation>
    </subcellularLocation>
    <subcellularLocation>
        <location evidence="1">Golgi apparatus membrane</location>
        <topology evidence="1">Peripheral membrane protein</topology>
        <orientation evidence="1">Cytoplasmic side</orientation>
    </subcellularLocation>
</comment>
<evidence type="ECO:0000256" key="3">
    <source>
        <dbReference type="ARBA" id="ARBA00008827"/>
    </source>
</evidence>
<dbReference type="InterPro" id="IPR019734">
    <property type="entry name" value="TPR_rpt"/>
</dbReference>
<evidence type="ECO:0000256" key="10">
    <source>
        <dbReference type="ARBA" id="ARBA00023329"/>
    </source>
</evidence>
<dbReference type="PIRSF" id="PIRSF016478">
    <property type="entry name" value="Coatomer_esu"/>
    <property type="match status" value="1"/>
</dbReference>